<protein>
    <submittedName>
        <fullName evidence="10">Subtilase family protein</fullName>
    </submittedName>
</protein>
<name>A0A562LRR9_9GAMM</name>
<feature type="active site" description="Charge relay system" evidence="5 6">
    <location>
        <position position="146"/>
    </location>
</feature>
<dbReference type="OrthoDB" id="9790784at2"/>
<evidence type="ECO:0000256" key="4">
    <source>
        <dbReference type="ARBA" id="ARBA00022825"/>
    </source>
</evidence>
<dbReference type="PROSITE" id="PS51892">
    <property type="entry name" value="SUBTILASE"/>
    <property type="match status" value="1"/>
</dbReference>
<keyword evidence="11" id="KW-1185">Reference proteome</keyword>
<dbReference type="InterPro" id="IPR023827">
    <property type="entry name" value="Peptidase_S8_Asp-AS"/>
</dbReference>
<feature type="domain" description="Peptidase S8/S53" evidence="9">
    <location>
        <begin position="137"/>
        <end position="466"/>
    </location>
</feature>
<evidence type="ECO:0000256" key="2">
    <source>
        <dbReference type="ARBA" id="ARBA00022670"/>
    </source>
</evidence>
<dbReference type="Pfam" id="PF00082">
    <property type="entry name" value="Peptidase_S8"/>
    <property type="match status" value="1"/>
</dbReference>
<accession>A0A562LRR9</accession>
<evidence type="ECO:0000256" key="7">
    <source>
        <dbReference type="RuleBase" id="RU003355"/>
    </source>
</evidence>
<evidence type="ECO:0000313" key="11">
    <source>
        <dbReference type="Proteomes" id="UP000316471"/>
    </source>
</evidence>
<dbReference type="PROSITE" id="PS00137">
    <property type="entry name" value="SUBTILASE_HIS"/>
    <property type="match status" value="1"/>
</dbReference>
<dbReference type="AlphaFoldDB" id="A0A562LRR9"/>
<sequence length="476" mass="47522">MNRLARAITLAIGTLGMAATAQAATYVVTANGQAFDSALARKVEAAGGRIASRLPEIGVAIVESDDSAFAARAGKVAGIRSVVSDLSVQFETPVEVSELDPAYANPPGSADNDRFFNLQWGAAAIDVAGAWNRGYRGAGAVVAVLDSGVACQHADIASNLLPASASFVPGESVCHNRIGNFNHGTHVAGIIAAADNGVGSIGVAPSAKLLAVKVLSGVTGSGSFSAIINGIVYAANQGADVINMSLGTRGGLPVNGQGANQVAELVNATKRAVKYARSRNALVVVAAGNDGIDFDHASGTRVCDTDGTCFVPNLKAFPAGVPGTLAVSATTPVGWGVNQNADKDYLASYSNHGASLIAFAAPGGDAPLAGTPVGSQLCVVAGIAASCATFDNVLAPGGYGGTPTALTSSYYFVSGTSMAAPHVSGVAALIIGKHGGEMAPTDVERILRATADDLGKPGNDPAYGGGRVNAARAVAH</sequence>
<dbReference type="PANTHER" id="PTHR43806:SF11">
    <property type="entry name" value="CEREVISIN-RELATED"/>
    <property type="match status" value="1"/>
</dbReference>
<evidence type="ECO:0000256" key="8">
    <source>
        <dbReference type="SAM" id="SignalP"/>
    </source>
</evidence>
<dbReference type="Proteomes" id="UP000316471">
    <property type="component" value="Unassembled WGS sequence"/>
</dbReference>
<dbReference type="GO" id="GO:0006508">
    <property type="term" value="P:proteolysis"/>
    <property type="evidence" value="ECO:0007669"/>
    <property type="project" value="UniProtKB-KW"/>
</dbReference>
<gene>
    <name evidence="10" type="ORF">IP93_01923</name>
</gene>
<dbReference type="EMBL" id="VLKP01000007">
    <property type="protein sequence ID" value="TWI10344.1"/>
    <property type="molecule type" value="Genomic_DNA"/>
</dbReference>
<keyword evidence="2 6" id="KW-0645">Protease</keyword>
<evidence type="ECO:0000256" key="1">
    <source>
        <dbReference type="ARBA" id="ARBA00011073"/>
    </source>
</evidence>
<keyword evidence="8" id="KW-0732">Signal</keyword>
<evidence type="ECO:0000256" key="3">
    <source>
        <dbReference type="ARBA" id="ARBA00022801"/>
    </source>
</evidence>
<evidence type="ECO:0000256" key="5">
    <source>
        <dbReference type="PIRSR" id="PIRSR615500-1"/>
    </source>
</evidence>
<keyword evidence="3 6" id="KW-0378">Hydrolase</keyword>
<reference evidence="10 11" key="1">
    <citation type="journal article" date="2015" name="Stand. Genomic Sci.">
        <title>Genomic Encyclopedia of Bacterial and Archaeal Type Strains, Phase III: the genomes of soil and plant-associated and newly described type strains.</title>
        <authorList>
            <person name="Whitman W.B."/>
            <person name="Woyke T."/>
            <person name="Klenk H.P."/>
            <person name="Zhou Y."/>
            <person name="Lilburn T.G."/>
            <person name="Beck B.J."/>
            <person name="De Vos P."/>
            <person name="Vandamme P."/>
            <person name="Eisen J.A."/>
            <person name="Garrity G."/>
            <person name="Hugenholtz P."/>
            <person name="Kyrpides N.C."/>
        </authorList>
    </citation>
    <scope>NUCLEOTIDE SEQUENCE [LARGE SCALE GENOMIC DNA]</scope>
    <source>
        <strain evidence="10 11">CGMCC 1.10136</strain>
    </source>
</reference>
<dbReference type="RefSeq" id="WP_144814971.1">
    <property type="nucleotide sequence ID" value="NZ_VLKP01000007.1"/>
</dbReference>
<dbReference type="InterPro" id="IPR036852">
    <property type="entry name" value="Peptidase_S8/S53_dom_sf"/>
</dbReference>
<dbReference type="InterPro" id="IPR015500">
    <property type="entry name" value="Peptidase_S8_subtilisin-rel"/>
</dbReference>
<dbReference type="SUPFAM" id="SSF52743">
    <property type="entry name" value="Subtilisin-like"/>
    <property type="match status" value="1"/>
</dbReference>
<dbReference type="PROSITE" id="PS00136">
    <property type="entry name" value="SUBTILASE_ASP"/>
    <property type="match status" value="1"/>
</dbReference>
<organism evidence="10 11">
    <name type="scientific">Aerolutibacter ruishenii</name>
    <dbReference type="NCBI Taxonomy" id="686800"/>
    <lineage>
        <taxon>Bacteria</taxon>
        <taxon>Pseudomonadati</taxon>
        <taxon>Pseudomonadota</taxon>
        <taxon>Gammaproteobacteria</taxon>
        <taxon>Lysobacterales</taxon>
        <taxon>Lysobacteraceae</taxon>
        <taxon>Aerolutibacter</taxon>
    </lineage>
</organism>
<dbReference type="PROSITE" id="PS00138">
    <property type="entry name" value="SUBTILASE_SER"/>
    <property type="match status" value="1"/>
</dbReference>
<dbReference type="InterPro" id="IPR023828">
    <property type="entry name" value="Peptidase_S8_Ser-AS"/>
</dbReference>
<feature type="active site" description="Charge relay system" evidence="5 6">
    <location>
        <position position="417"/>
    </location>
</feature>
<comment type="caution">
    <text evidence="10">The sequence shown here is derived from an EMBL/GenBank/DDBJ whole genome shotgun (WGS) entry which is preliminary data.</text>
</comment>
<proteinExistence type="inferred from homology"/>
<feature type="signal peptide" evidence="8">
    <location>
        <begin position="1"/>
        <end position="23"/>
    </location>
</feature>
<dbReference type="GO" id="GO:0004252">
    <property type="term" value="F:serine-type endopeptidase activity"/>
    <property type="evidence" value="ECO:0007669"/>
    <property type="project" value="UniProtKB-UniRule"/>
</dbReference>
<comment type="similarity">
    <text evidence="1 6 7">Belongs to the peptidase S8 family.</text>
</comment>
<dbReference type="InterPro" id="IPR050131">
    <property type="entry name" value="Peptidase_S8_subtilisin-like"/>
</dbReference>
<dbReference type="Gene3D" id="3.40.50.200">
    <property type="entry name" value="Peptidase S8/S53 domain"/>
    <property type="match status" value="1"/>
</dbReference>
<feature type="chain" id="PRO_5021959021" evidence="8">
    <location>
        <begin position="24"/>
        <end position="476"/>
    </location>
</feature>
<feature type="active site" description="Charge relay system" evidence="5 6">
    <location>
        <position position="183"/>
    </location>
</feature>
<keyword evidence="4 6" id="KW-0720">Serine protease</keyword>
<evidence type="ECO:0000259" key="9">
    <source>
        <dbReference type="Pfam" id="PF00082"/>
    </source>
</evidence>
<dbReference type="PANTHER" id="PTHR43806">
    <property type="entry name" value="PEPTIDASE S8"/>
    <property type="match status" value="1"/>
</dbReference>
<dbReference type="PRINTS" id="PR00723">
    <property type="entry name" value="SUBTILISIN"/>
</dbReference>
<evidence type="ECO:0000313" key="10">
    <source>
        <dbReference type="EMBL" id="TWI10344.1"/>
    </source>
</evidence>
<dbReference type="InterPro" id="IPR022398">
    <property type="entry name" value="Peptidase_S8_His-AS"/>
</dbReference>
<evidence type="ECO:0000256" key="6">
    <source>
        <dbReference type="PROSITE-ProRule" id="PRU01240"/>
    </source>
</evidence>
<dbReference type="InterPro" id="IPR000209">
    <property type="entry name" value="Peptidase_S8/S53_dom"/>
</dbReference>